<gene>
    <name evidence="12" type="ORF">SAMN04515677_105293</name>
</gene>
<protein>
    <recommendedName>
        <fullName evidence="2">histidine kinase</fullName>
        <ecNumber evidence="2">2.7.13.3</ecNumber>
    </recommendedName>
</protein>
<keyword evidence="8" id="KW-0902">Two-component regulatory system</keyword>
<keyword evidence="13" id="KW-1185">Reference proteome</keyword>
<feature type="transmembrane region" description="Helical" evidence="10">
    <location>
        <begin position="128"/>
        <end position="147"/>
    </location>
</feature>
<sequence>MVEIIDTTNTIIQSILVSYFPYYCLKKENSISGKDSIIKFISSSVLIFILIKLLTNSIGGTSLSIIIMNLSNMMVIGLIYFKNYRKALTSYFIVYFLMQVSIILFSNLNWSYIEVIVGNKEFAKIMSVYLPALVVEFIIIFLSKQLYSLYKLFSKYKYYFEVAFFVAFAFDYVLCLSLTIHGNHDVVFKNITIISSMIFILLLALYFANINKKIVEIERLNVALNDKNNELKKIKHDYGSQISYINGLYIMEQYERLGDLLKSIIDGNNQISDNIKIISSEESIIADVVNSLNITDVNIIVEEEAELNDLKISEYELHKILSNIVNNAITAMNKKGLIIIKTYRIFGNLYISIKNNGPKIDENVINRIFDSGFTTKKDNGKKENGFGLAIVKEIVENNNGKINVESNNDYTEFKMIFRV</sequence>
<evidence type="ECO:0000256" key="9">
    <source>
        <dbReference type="SAM" id="Coils"/>
    </source>
</evidence>
<dbReference type="Proteomes" id="UP000199068">
    <property type="component" value="Unassembled WGS sequence"/>
</dbReference>
<dbReference type="PROSITE" id="PS50109">
    <property type="entry name" value="HIS_KIN"/>
    <property type="match status" value="1"/>
</dbReference>
<dbReference type="PANTHER" id="PTHR43065">
    <property type="entry name" value="SENSOR HISTIDINE KINASE"/>
    <property type="match status" value="1"/>
</dbReference>
<feature type="transmembrane region" description="Helical" evidence="10">
    <location>
        <begin position="36"/>
        <end position="55"/>
    </location>
</feature>
<keyword evidence="9" id="KW-0175">Coiled coil</keyword>
<dbReference type="GO" id="GO:0004673">
    <property type="term" value="F:protein histidine kinase activity"/>
    <property type="evidence" value="ECO:0007669"/>
    <property type="project" value="UniProtKB-EC"/>
</dbReference>
<organism evidence="12 13">
    <name type="scientific">Romboutsia lituseburensis DSM 797</name>
    <dbReference type="NCBI Taxonomy" id="1121325"/>
    <lineage>
        <taxon>Bacteria</taxon>
        <taxon>Bacillati</taxon>
        <taxon>Bacillota</taxon>
        <taxon>Clostridia</taxon>
        <taxon>Peptostreptococcales</taxon>
        <taxon>Peptostreptococcaceae</taxon>
        <taxon>Romboutsia</taxon>
    </lineage>
</organism>
<evidence type="ECO:0000313" key="12">
    <source>
        <dbReference type="EMBL" id="SDM12441.1"/>
    </source>
</evidence>
<dbReference type="SUPFAM" id="SSF55874">
    <property type="entry name" value="ATPase domain of HSP90 chaperone/DNA topoisomerase II/histidine kinase"/>
    <property type="match status" value="1"/>
</dbReference>
<dbReference type="InterPro" id="IPR004358">
    <property type="entry name" value="Sig_transdc_His_kin-like_C"/>
</dbReference>
<dbReference type="GO" id="GO:0005524">
    <property type="term" value="F:ATP binding"/>
    <property type="evidence" value="ECO:0007669"/>
    <property type="project" value="UniProtKB-KW"/>
</dbReference>
<keyword evidence="3" id="KW-0597">Phosphoprotein</keyword>
<dbReference type="Pfam" id="PF02518">
    <property type="entry name" value="HATPase_c"/>
    <property type="match status" value="1"/>
</dbReference>
<name>A0A1G9QNN0_9FIRM</name>
<accession>A0A1G9QNN0</accession>
<feature type="transmembrane region" description="Helical" evidence="10">
    <location>
        <begin position="159"/>
        <end position="180"/>
    </location>
</feature>
<dbReference type="InterPro" id="IPR005467">
    <property type="entry name" value="His_kinase_dom"/>
</dbReference>
<dbReference type="InterPro" id="IPR036890">
    <property type="entry name" value="HATPase_C_sf"/>
</dbReference>
<evidence type="ECO:0000256" key="7">
    <source>
        <dbReference type="ARBA" id="ARBA00022840"/>
    </source>
</evidence>
<evidence type="ECO:0000256" key="3">
    <source>
        <dbReference type="ARBA" id="ARBA00022553"/>
    </source>
</evidence>
<evidence type="ECO:0000256" key="10">
    <source>
        <dbReference type="SAM" id="Phobius"/>
    </source>
</evidence>
<reference evidence="12 13" key="1">
    <citation type="submission" date="2016-10" db="EMBL/GenBank/DDBJ databases">
        <authorList>
            <person name="de Groot N.N."/>
        </authorList>
    </citation>
    <scope>NUCLEOTIDE SEQUENCE [LARGE SCALE GENOMIC DNA]</scope>
    <source>
        <strain evidence="12 13">DSM 797</strain>
    </source>
</reference>
<dbReference type="InterPro" id="IPR003594">
    <property type="entry name" value="HATPase_dom"/>
</dbReference>
<keyword evidence="7" id="KW-0067">ATP-binding</keyword>
<keyword evidence="10" id="KW-0812">Transmembrane</keyword>
<dbReference type="Gene3D" id="3.30.565.10">
    <property type="entry name" value="Histidine kinase-like ATPase, C-terminal domain"/>
    <property type="match status" value="1"/>
</dbReference>
<feature type="coiled-coil region" evidence="9">
    <location>
        <begin position="210"/>
        <end position="237"/>
    </location>
</feature>
<evidence type="ECO:0000256" key="6">
    <source>
        <dbReference type="ARBA" id="ARBA00022777"/>
    </source>
</evidence>
<dbReference type="GO" id="GO:0000160">
    <property type="term" value="P:phosphorelay signal transduction system"/>
    <property type="evidence" value="ECO:0007669"/>
    <property type="project" value="UniProtKB-KW"/>
</dbReference>
<proteinExistence type="predicted"/>
<evidence type="ECO:0000313" key="13">
    <source>
        <dbReference type="Proteomes" id="UP000199068"/>
    </source>
</evidence>
<keyword evidence="10" id="KW-0472">Membrane</keyword>
<dbReference type="RefSeq" id="WP_092726389.1">
    <property type="nucleotide sequence ID" value="NZ_FNGW01000005.1"/>
</dbReference>
<feature type="transmembrane region" description="Helical" evidence="10">
    <location>
        <begin position="88"/>
        <end position="108"/>
    </location>
</feature>
<keyword evidence="10" id="KW-1133">Transmembrane helix</keyword>
<evidence type="ECO:0000256" key="8">
    <source>
        <dbReference type="ARBA" id="ARBA00023012"/>
    </source>
</evidence>
<feature type="transmembrane region" description="Helical" evidence="10">
    <location>
        <begin position="61"/>
        <end position="81"/>
    </location>
</feature>
<keyword evidence="4" id="KW-0808">Transferase</keyword>
<feature type="transmembrane region" description="Helical" evidence="10">
    <location>
        <begin position="186"/>
        <end position="208"/>
    </location>
</feature>
<evidence type="ECO:0000256" key="2">
    <source>
        <dbReference type="ARBA" id="ARBA00012438"/>
    </source>
</evidence>
<comment type="catalytic activity">
    <reaction evidence="1">
        <text>ATP + protein L-histidine = ADP + protein N-phospho-L-histidine.</text>
        <dbReference type="EC" id="2.7.13.3"/>
    </reaction>
</comment>
<dbReference type="EC" id="2.7.13.3" evidence="2"/>
<feature type="domain" description="Histidine kinase" evidence="11">
    <location>
        <begin position="233"/>
        <end position="419"/>
    </location>
</feature>
<dbReference type="AlphaFoldDB" id="A0A1G9QNN0"/>
<keyword evidence="5" id="KW-0547">Nucleotide-binding</keyword>
<dbReference type="EMBL" id="FNGW01000005">
    <property type="protein sequence ID" value="SDM12441.1"/>
    <property type="molecule type" value="Genomic_DNA"/>
</dbReference>
<dbReference type="SMART" id="SM00387">
    <property type="entry name" value="HATPase_c"/>
    <property type="match status" value="1"/>
</dbReference>
<dbReference type="PRINTS" id="PR00344">
    <property type="entry name" value="BCTRLSENSOR"/>
</dbReference>
<dbReference type="PANTHER" id="PTHR43065:SF10">
    <property type="entry name" value="PEROXIDE STRESS-ACTIVATED HISTIDINE KINASE MAK3"/>
    <property type="match status" value="1"/>
</dbReference>
<evidence type="ECO:0000259" key="11">
    <source>
        <dbReference type="PROSITE" id="PS50109"/>
    </source>
</evidence>
<evidence type="ECO:0000256" key="4">
    <source>
        <dbReference type="ARBA" id="ARBA00022679"/>
    </source>
</evidence>
<keyword evidence="6 12" id="KW-0418">Kinase</keyword>
<evidence type="ECO:0000256" key="1">
    <source>
        <dbReference type="ARBA" id="ARBA00000085"/>
    </source>
</evidence>
<dbReference type="STRING" id="1121325.SAMN04515677_105293"/>
<evidence type="ECO:0000256" key="5">
    <source>
        <dbReference type="ARBA" id="ARBA00022741"/>
    </source>
</evidence>